<name>A0ABT8W8H4_9FLAO</name>
<organism evidence="4 5">
    <name type="scientific">Flavivirga aquimarina</name>
    <dbReference type="NCBI Taxonomy" id="2027862"/>
    <lineage>
        <taxon>Bacteria</taxon>
        <taxon>Pseudomonadati</taxon>
        <taxon>Bacteroidota</taxon>
        <taxon>Flavobacteriia</taxon>
        <taxon>Flavobacteriales</taxon>
        <taxon>Flavobacteriaceae</taxon>
        <taxon>Flavivirga</taxon>
    </lineage>
</organism>
<dbReference type="InterPro" id="IPR014755">
    <property type="entry name" value="Cu-Rt/internalin_Ig-like"/>
</dbReference>
<dbReference type="Pfam" id="PF13205">
    <property type="entry name" value="Big_5"/>
    <property type="match status" value="1"/>
</dbReference>
<keyword evidence="5" id="KW-1185">Reference proteome</keyword>
<dbReference type="InterPro" id="IPR032812">
    <property type="entry name" value="SbsA_Ig"/>
</dbReference>
<accession>A0ABT8W8H4</accession>
<dbReference type="InterPro" id="IPR019282">
    <property type="entry name" value="Glycoamylase-like_cons_dom"/>
</dbReference>
<dbReference type="Pfam" id="PF10091">
    <property type="entry name" value="Glycoamylase"/>
    <property type="match status" value="1"/>
</dbReference>
<evidence type="ECO:0000313" key="5">
    <source>
        <dbReference type="Proteomes" id="UP001176883"/>
    </source>
</evidence>
<evidence type="ECO:0000256" key="1">
    <source>
        <dbReference type="ARBA" id="ARBA00022729"/>
    </source>
</evidence>
<evidence type="ECO:0000259" key="2">
    <source>
        <dbReference type="Pfam" id="PF10091"/>
    </source>
</evidence>
<feature type="domain" description="Glycoamylase-like" evidence="2">
    <location>
        <begin position="429"/>
        <end position="641"/>
    </location>
</feature>
<keyword evidence="1" id="KW-0732">Signal</keyword>
<gene>
    <name evidence="4" type="ORF">Q4Q35_06405</name>
</gene>
<dbReference type="Gene3D" id="2.60.40.1220">
    <property type="match status" value="1"/>
</dbReference>
<dbReference type="EMBL" id="JAUOEK010000071">
    <property type="protein sequence ID" value="MDO5969433.1"/>
    <property type="molecule type" value="Genomic_DNA"/>
</dbReference>
<evidence type="ECO:0000259" key="3">
    <source>
        <dbReference type="Pfam" id="PF13205"/>
    </source>
</evidence>
<feature type="domain" description="SbsA Ig-like" evidence="3">
    <location>
        <begin position="56"/>
        <end position="127"/>
    </location>
</feature>
<dbReference type="Gene3D" id="1.50.10.140">
    <property type="match status" value="1"/>
</dbReference>
<reference evidence="4" key="1">
    <citation type="submission" date="2023-07" db="EMBL/GenBank/DDBJ databases">
        <title>Two novel species in the genus Flavivirga.</title>
        <authorList>
            <person name="Kwon K."/>
        </authorList>
    </citation>
    <scope>NUCLEOTIDE SEQUENCE</scope>
    <source>
        <strain evidence="4">KCTC 52353</strain>
    </source>
</reference>
<evidence type="ECO:0000313" key="4">
    <source>
        <dbReference type="EMBL" id="MDO5969433.1"/>
    </source>
</evidence>
<dbReference type="RefSeq" id="WP_303277125.1">
    <property type="nucleotide sequence ID" value="NZ_JAUOEK010000071.1"/>
</dbReference>
<dbReference type="Proteomes" id="UP001176883">
    <property type="component" value="Unassembled WGS sequence"/>
</dbReference>
<comment type="caution">
    <text evidence="4">The sequence shown here is derived from an EMBL/GenBank/DDBJ whole genome shotgun (WGS) entry which is preliminary data.</text>
</comment>
<protein>
    <submittedName>
        <fullName evidence="4">Glucoamylase family protein</fullName>
    </submittedName>
</protein>
<sequence>MKSLKRNKILGLIVFITLLINCGGKDDSVSIPPSIEELSLSYIRLDDQSLFNNPTIKLGTQIFIGFNKAVNPTSTAFLFTQGSINAPFVIKQGESNTELILTPNNALEEGVSYTLTITNSFIANDGSTYNGSSFPFKIESIPLTIENATVDGANLELSTPNQDIALLPKFKFTFSHPVTETELQSNLQFSPSTNFTISQIDANTIEVIPSTALTYWKNYQLKINSSLGATVGRDFNTSTYDLFTIHDLIDKFPIISDEELLTKIQKETFKYFWELGHPISGMALERNTSSNVVTTGGTGFGLMAMIVAAERGFITRAEAINRWQTIVGFLETADRFHGVWPHWLNGNTGVVQPFSAQDDGADLVETAFLIQGLLAVREYLNDNDVQEAAIIDKITQLWEEVEWTWFTKGDEDVLYWHWSPNHGWDINLKIQGHNETQIIYVLAAASPTYPIDADVYTNGYTSNGSFKNGNSYYNYNLPVGPNKGGPLFFSHYSYLALDPRNLQDAYVNYWTQNVNHSKINYSYCVDNPENYIGYSAQCWGLTASDNHEGYSAHSPTNDKGVITPTAAISALPYAPDESMEAIKYFYYKIGDRILGDYGFIDAFNPTEEWYATSYLAIDQGPQIVMIENYRTQLLWNLFMQIDEVQNGLDNLGFTY</sequence>
<proteinExistence type="predicted"/>